<dbReference type="SUPFAM" id="SSF64376">
    <property type="entry name" value="YlxR-like"/>
    <property type="match status" value="1"/>
</dbReference>
<reference evidence="2 3" key="1">
    <citation type="submission" date="2019-08" db="EMBL/GenBank/DDBJ databases">
        <title>In-depth cultivation of the pig gut microbiome towards novel bacterial diversity and tailored functional studies.</title>
        <authorList>
            <person name="Wylensek D."/>
            <person name="Hitch T.C.A."/>
            <person name="Clavel T."/>
        </authorList>
    </citation>
    <scope>NUCLEOTIDE SEQUENCE [LARGE SCALE GENOMIC DNA]</scope>
    <source>
        <strain evidence="2 3">Oil+RF-744-WCA-WT-11</strain>
    </source>
</reference>
<dbReference type="CDD" id="cd00279">
    <property type="entry name" value="YlxR"/>
    <property type="match status" value="1"/>
</dbReference>
<comment type="caution">
    <text evidence="2">The sequence shown here is derived from an EMBL/GenBank/DDBJ whole genome shotgun (WGS) entry which is preliminary data.</text>
</comment>
<dbReference type="EMBL" id="VULZ01000006">
    <property type="protein sequence ID" value="MSS14846.1"/>
    <property type="molecule type" value="Genomic_DNA"/>
</dbReference>
<sequence>MAQVRKQPLRKCAGCGLMKEKKELVRIVKTEAGTVRIDQTGRLNGRGVYLCRDAGCLQKARKSRALERSLKCAVPPDVYDEIGRQMDGG</sequence>
<organism evidence="2 3">
    <name type="scientific">Porcincola intestinalis</name>
    <dbReference type="NCBI Taxonomy" id="2606632"/>
    <lineage>
        <taxon>Bacteria</taxon>
        <taxon>Bacillati</taxon>
        <taxon>Bacillota</taxon>
        <taxon>Clostridia</taxon>
        <taxon>Lachnospirales</taxon>
        <taxon>Lachnospiraceae</taxon>
        <taxon>Porcincola</taxon>
    </lineage>
</organism>
<keyword evidence="3" id="KW-1185">Reference proteome</keyword>
<evidence type="ECO:0000313" key="2">
    <source>
        <dbReference type="EMBL" id="MSS14846.1"/>
    </source>
</evidence>
<dbReference type="Gene3D" id="3.30.1230.10">
    <property type="entry name" value="YlxR-like"/>
    <property type="match status" value="1"/>
</dbReference>
<gene>
    <name evidence="2" type="ORF">FYJ35_07270</name>
</gene>
<dbReference type="Proteomes" id="UP000481852">
    <property type="component" value="Unassembled WGS sequence"/>
</dbReference>
<dbReference type="InterPro" id="IPR037465">
    <property type="entry name" value="YlxR"/>
</dbReference>
<protein>
    <submittedName>
        <fullName evidence="2">YlxR family protein</fullName>
    </submittedName>
</protein>
<proteinExistence type="predicted"/>
<dbReference type="AlphaFoldDB" id="A0A6L5X774"/>
<evidence type="ECO:0000259" key="1">
    <source>
        <dbReference type="Pfam" id="PF04296"/>
    </source>
</evidence>
<dbReference type="PANTHER" id="PTHR34215:SF1">
    <property type="entry name" value="YLXR DOMAIN-CONTAINING PROTEIN"/>
    <property type="match status" value="1"/>
</dbReference>
<name>A0A6L5X774_9FIRM</name>
<dbReference type="Pfam" id="PF04296">
    <property type="entry name" value="YlxR"/>
    <property type="match status" value="1"/>
</dbReference>
<dbReference type="PANTHER" id="PTHR34215">
    <property type="entry name" value="BLL0784 PROTEIN"/>
    <property type="match status" value="1"/>
</dbReference>
<feature type="domain" description="YlxR" evidence="1">
    <location>
        <begin position="10"/>
        <end position="82"/>
    </location>
</feature>
<accession>A0A6L5X774</accession>
<dbReference type="InterPro" id="IPR035931">
    <property type="entry name" value="YlxR-like_sf"/>
</dbReference>
<evidence type="ECO:0000313" key="3">
    <source>
        <dbReference type="Proteomes" id="UP000481852"/>
    </source>
</evidence>
<dbReference type="NCBIfam" id="NF047356">
    <property type="entry name" value="RNA_bind_RnpM"/>
    <property type="match status" value="1"/>
</dbReference>
<dbReference type="InterPro" id="IPR007393">
    <property type="entry name" value="YlxR_dom"/>
</dbReference>